<dbReference type="Proteomes" id="UP000076154">
    <property type="component" value="Unassembled WGS sequence"/>
</dbReference>
<keyword evidence="2" id="KW-1133">Transmembrane helix</keyword>
<feature type="compositionally biased region" description="Polar residues" evidence="1">
    <location>
        <begin position="401"/>
        <end position="415"/>
    </location>
</feature>
<evidence type="ECO:0000313" key="4">
    <source>
        <dbReference type="Proteomes" id="UP000076154"/>
    </source>
</evidence>
<feature type="compositionally biased region" description="Pro residues" evidence="1">
    <location>
        <begin position="432"/>
        <end position="443"/>
    </location>
</feature>
<keyword evidence="2" id="KW-0472">Membrane</keyword>
<dbReference type="EMBL" id="LUEZ02000049">
    <property type="protein sequence ID" value="RDB22494.1"/>
    <property type="molecule type" value="Genomic_DNA"/>
</dbReference>
<dbReference type="InParanoid" id="A0A369JT03"/>
<evidence type="ECO:0000256" key="1">
    <source>
        <dbReference type="SAM" id="MobiDB-lite"/>
    </source>
</evidence>
<sequence>MVTLPGLDSPTISEFIAHPDYQQISAFFLGAVFITSLQYSSTWFRGFLQRMGTWVSRSRSKAIDIEDSCSEKISIAQSSKPARAGKHQSLVFTLSICFAFASIAYFGSLLSFSTNDGGALCAFVVAWGGMAAQTARIVGLAILFLELRDLGIPRVEFYAIMGWLCLGMVLVFINNAIGTGITRAFEPLGMAICYRKHFLPTALVSSLLYIFLEIYSLLRLASLIKPGPDRQSHRLSRMKDFRIGRAISLLLLELLTIVPSVKHFTILADFIPLSIGALIVLAAFNLERDAHDDSRSRSDSSASQWSVAPRVGPARLSYISSQRGIPAQLSSSALRSVIPHPFSAQSLNDTTSQEYAWVRQNQHHMRANGSDIVIRTEEGIIQVVEHGKAPTLPGAVVLSHTSVHGSSSNTPQSIPSMRHDQPMSTIVSPIELPDPPAPSPASPPSSILLHPWHRSKRPDSMPVSPRRFSAAESEKSPTSANMGSETASYLIEGYTFPLPPISTPLGRLRRYTTYTLTSPMMSQEGGESQTPVRLLTFESNFRAKDGRPRSALPSPADPILPH</sequence>
<dbReference type="STRING" id="39966.A0A369JT03"/>
<feature type="transmembrane region" description="Helical" evidence="2">
    <location>
        <begin position="197"/>
        <end position="220"/>
    </location>
</feature>
<protein>
    <submittedName>
        <fullName evidence="3">Uncharacterized protein</fullName>
    </submittedName>
</protein>
<accession>A0A369JT03</accession>
<feature type="transmembrane region" description="Helical" evidence="2">
    <location>
        <begin position="124"/>
        <end position="145"/>
    </location>
</feature>
<comment type="caution">
    <text evidence="3">The sequence shown here is derived from an EMBL/GenBank/DDBJ whole genome shotgun (WGS) entry which is preliminary data.</text>
</comment>
<feature type="transmembrane region" description="Helical" evidence="2">
    <location>
        <begin position="24"/>
        <end position="44"/>
    </location>
</feature>
<reference evidence="3" key="1">
    <citation type="submission" date="2018-04" db="EMBL/GenBank/DDBJ databases">
        <title>Whole genome sequencing of Hypsizygus marmoreus.</title>
        <authorList>
            <person name="Choi I.-G."/>
            <person name="Min B."/>
            <person name="Kim J.-G."/>
            <person name="Kim S."/>
            <person name="Oh Y.-L."/>
            <person name="Kong W.-S."/>
            <person name="Park H."/>
            <person name="Jeong J."/>
            <person name="Song E.-S."/>
        </authorList>
    </citation>
    <scope>NUCLEOTIDE SEQUENCE [LARGE SCALE GENOMIC DNA]</scope>
    <source>
        <strain evidence="3">51987-8</strain>
    </source>
</reference>
<dbReference type="OrthoDB" id="3351491at2759"/>
<organism evidence="3 4">
    <name type="scientific">Hypsizygus marmoreus</name>
    <name type="common">White beech mushroom</name>
    <name type="synonym">Agaricus marmoreus</name>
    <dbReference type="NCBI Taxonomy" id="39966"/>
    <lineage>
        <taxon>Eukaryota</taxon>
        <taxon>Fungi</taxon>
        <taxon>Dikarya</taxon>
        <taxon>Basidiomycota</taxon>
        <taxon>Agaricomycotina</taxon>
        <taxon>Agaricomycetes</taxon>
        <taxon>Agaricomycetidae</taxon>
        <taxon>Agaricales</taxon>
        <taxon>Tricholomatineae</taxon>
        <taxon>Lyophyllaceae</taxon>
        <taxon>Hypsizygus</taxon>
    </lineage>
</organism>
<evidence type="ECO:0000313" key="3">
    <source>
        <dbReference type="EMBL" id="RDB22494.1"/>
    </source>
</evidence>
<proteinExistence type="predicted"/>
<name>A0A369JT03_HYPMA</name>
<feature type="region of interest" description="Disordered" evidence="1">
    <location>
        <begin position="401"/>
        <end position="420"/>
    </location>
</feature>
<feature type="region of interest" description="Disordered" evidence="1">
    <location>
        <begin position="540"/>
        <end position="562"/>
    </location>
</feature>
<feature type="transmembrane region" description="Helical" evidence="2">
    <location>
        <begin position="264"/>
        <end position="286"/>
    </location>
</feature>
<dbReference type="AlphaFoldDB" id="A0A369JT03"/>
<keyword evidence="2" id="KW-0812">Transmembrane</keyword>
<evidence type="ECO:0000256" key="2">
    <source>
        <dbReference type="SAM" id="Phobius"/>
    </source>
</evidence>
<feature type="transmembrane region" description="Helical" evidence="2">
    <location>
        <begin position="157"/>
        <end position="177"/>
    </location>
</feature>
<feature type="region of interest" description="Disordered" evidence="1">
    <location>
        <begin position="430"/>
        <end position="482"/>
    </location>
</feature>
<feature type="transmembrane region" description="Helical" evidence="2">
    <location>
        <begin position="241"/>
        <end position="258"/>
    </location>
</feature>
<keyword evidence="4" id="KW-1185">Reference proteome</keyword>
<feature type="transmembrane region" description="Helical" evidence="2">
    <location>
        <begin position="90"/>
        <end position="112"/>
    </location>
</feature>
<gene>
    <name evidence="3" type="ORF">Hypma_010137</name>
</gene>